<evidence type="ECO:0000313" key="6">
    <source>
        <dbReference type="EMBL" id="TDW76935.1"/>
    </source>
</evidence>
<reference evidence="6 7" key="1">
    <citation type="submission" date="2019-03" db="EMBL/GenBank/DDBJ databases">
        <title>Genomic Encyclopedia of Type Strains, Phase III (KMG-III): the genomes of soil and plant-associated and newly described type strains.</title>
        <authorList>
            <person name="Whitman W."/>
        </authorList>
    </citation>
    <scope>NUCLEOTIDE SEQUENCE [LARGE SCALE GENOMIC DNA]</scope>
    <source>
        <strain evidence="6 7">VKM Ac-2573</strain>
    </source>
</reference>
<evidence type="ECO:0000313" key="7">
    <source>
        <dbReference type="Proteomes" id="UP000295146"/>
    </source>
</evidence>
<dbReference type="AlphaFoldDB" id="A0A4R8CLQ3"/>
<evidence type="ECO:0000256" key="3">
    <source>
        <dbReference type="ARBA" id="ARBA00023163"/>
    </source>
</evidence>
<organism evidence="6 7">
    <name type="scientific">Kribbella pratensis</name>
    <dbReference type="NCBI Taxonomy" id="2512112"/>
    <lineage>
        <taxon>Bacteria</taxon>
        <taxon>Bacillati</taxon>
        <taxon>Actinomycetota</taxon>
        <taxon>Actinomycetes</taxon>
        <taxon>Propionibacteriales</taxon>
        <taxon>Kribbellaceae</taxon>
        <taxon>Kribbella</taxon>
    </lineage>
</organism>
<name>A0A4R8CLQ3_9ACTN</name>
<dbReference type="Gene3D" id="1.10.10.60">
    <property type="entry name" value="Homeodomain-like"/>
    <property type="match status" value="1"/>
</dbReference>
<proteinExistence type="predicted"/>
<dbReference type="PANTHER" id="PTHR30055:SF234">
    <property type="entry name" value="HTH-TYPE TRANSCRIPTIONAL REGULATOR BETI"/>
    <property type="match status" value="1"/>
</dbReference>
<comment type="caution">
    <text evidence="6">The sequence shown here is derived from an EMBL/GenBank/DDBJ whole genome shotgun (WGS) entry which is preliminary data.</text>
</comment>
<dbReference type="PRINTS" id="PR00455">
    <property type="entry name" value="HTHTETR"/>
</dbReference>
<keyword evidence="1" id="KW-0805">Transcription regulation</keyword>
<dbReference type="PROSITE" id="PS50977">
    <property type="entry name" value="HTH_TETR_2"/>
    <property type="match status" value="1"/>
</dbReference>
<dbReference type="RefSeq" id="WP_166679332.1">
    <property type="nucleotide sequence ID" value="NZ_SODP01000001.1"/>
</dbReference>
<gene>
    <name evidence="6" type="ORF">EV653_2096</name>
</gene>
<feature type="DNA-binding region" description="H-T-H motif" evidence="4">
    <location>
        <begin position="39"/>
        <end position="58"/>
    </location>
</feature>
<evidence type="ECO:0000256" key="1">
    <source>
        <dbReference type="ARBA" id="ARBA00023015"/>
    </source>
</evidence>
<dbReference type="Gene3D" id="1.10.357.10">
    <property type="entry name" value="Tetracycline Repressor, domain 2"/>
    <property type="match status" value="1"/>
</dbReference>
<dbReference type="InterPro" id="IPR001647">
    <property type="entry name" value="HTH_TetR"/>
</dbReference>
<dbReference type="GO" id="GO:0003700">
    <property type="term" value="F:DNA-binding transcription factor activity"/>
    <property type="evidence" value="ECO:0007669"/>
    <property type="project" value="TreeGrafter"/>
</dbReference>
<dbReference type="EMBL" id="SODP01000001">
    <property type="protein sequence ID" value="TDW76935.1"/>
    <property type="molecule type" value="Genomic_DNA"/>
</dbReference>
<keyword evidence="2 4" id="KW-0238">DNA-binding</keyword>
<feature type="domain" description="HTH tetR-type" evidence="5">
    <location>
        <begin position="16"/>
        <end position="76"/>
    </location>
</feature>
<evidence type="ECO:0000256" key="4">
    <source>
        <dbReference type="PROSITE-ProRule" id="PRU00335"/>
    </source>
</evidence>
<dbReference type="Pfam" id="PF00440">
    <property type="entry name" value="TetR_N"/>
    <property type="match status" value="1"/>
</dbReference>
<keyword evidence="3" id="KW-0804">Transcription</keyword>
<evidence type="ECO:0000256" key="2">
    <source>
        <dbReference type="ARBA" id="ARBA00023125"/>
    </source>
</evidence>
<protein>
    <submittedName>
        <fullName evidence="6">TetR family transcriptional regulator</fullName>
    </submittedName>
</protein>
<dbReference type="InterPro" id="IPR050109">
    <property type="entry name" value="HTH-type_TetR-like_transc_reg"/>
</dbReference>
<evidence type="ECO:0000259" key="5">
    <source>
        <dbReference type="PROSITE" id="PS50977"/>
    </source>
</evidence>
<dbReference type="Proteomes" id="UP000295146">
    <property type="component" value="Unassembled WGS sequence"/>
</dbReference>
<keyword evidence="7" id="KW-1185">Reference proteome</keyword>
<dbReference type="GO" id="GO:0000976">
    <property type="term" value="F:transcription cis-regulatory region binding"/>
    <property type="evidence" value="ECO:0007669"/>
    <property type="project" value="TreeGrafter"/>
</dbReference>
<dbReference type="InterPro" id="IPR009057">
    <property type="entry name" value="Homeodomain-like_sf"/>
</dbReference>
<accession>A0A4R8CLQ3</accession>
<sequence length="205" mass="22437">MPEHEQSRSRRELYAETTRREVVRSARKLFGRYGYSQTTVESIARDAAVSPATVYAQCGGKEGLLQTLMDLWTTSNLVPSIIAECAAAESAHAKLDALAKGYVAIYEESGDIIQIVTRAAAGAPAAEAFLKVADERHQNALREIVTGIRDVGGLADNISVEEAVQVIFFHFRYAQFALAADEFGWGAERATRWLTERVASAILNT</sequence>
<dbReference type="SUPFAM" id="SSF46689">
    <property type="entry name" value="Homeodomain-like"/>
    <property type="match status" value="1"/>
</dbReference>
<dbReference type="PANTHER" id="PTHR30055">
    <property type="entry name" value="HTH-TYPE TRANSCRIPTIONAL REGULATOR RUTR"/>
    <property type="match status" value="1"/>
</dbReference>